<dbReference type="Proteomes" id="UP001499951">
    <property type="component" value="Unassembled WGS sequence"/>
</dbReference>
<dbReference type="Pfam" id="PF02632">
    <property type="entry name" value="BioY"/>
    <property type="match status" value="1"/>
</dbReference>
<organism evidence="4 5">
    <name type="scientific">Rhizomicrobium electricum</name>
    <dbReference type="NCBI Taxonomy" id="480070"/>
    <lineage>
        <taxon>Bacteria</taxon>
        <taxon>Pseudomonadati</taxon>
        <taxon>Pseudomonadota</taxon>
        <taxon>Alphaproteobacteria</taxon>
        <taxon>Micropepsales</taxon>
        <taxon>Micropepsaceae</taxon>
        <taxon>Rhizomicrobium</taxon>
    </lineage>
</organism>
<keyword evidence="2 3" id="KW-0472">Membrane</keyword>
<evidence type="ECO:0000256" key="2">
    <source>
        <dbReference type="PIRNR" id="PIRNR016661"/>
    </source>
</evidence>
<feature type="transmembrane region" description="Helical" evidence="3">
    <location>
        <begin position="152"/>
        <end position="174"/>
    </location>
</feature>
<keyword evidence="5" id="KW-1185">Reference proteome</keyword>
<name>A0ABN1E0C4_9PROT</name>
<reference evidence="4 5" key="1">
    <citation type="journal article" date="2019" name="Int. J. Syst. Evol. Microbiol.">
        <title>The Global Catalogue of Microorganisms (GCM) 10K type strain sequencing project: providing services to taxonomists for standard genome sequencing and annotation.</title>
        <authorList>
            <consortium name="The Broad Institute Genomics Platform"/>
            <consortium name="The Broad Institute Genome Sequencing Center for Infectious Disease"/>
            <person name="Wu L."/>
            <person name="Ma J."/>
        </authorList>
    </citation>
    <scope>NUCLEOTIDE SEQUENCE [LARGE SCALE GENOMIC DNA]</scope>
    <source>
        <strain evidence="4 5">JCM 15089</strain>
    </source>
</reference>
<evidence type="ECO:0000313" key="4">
    <source>
        <dbReference type="EMBL" id="GAA0556480.1"/>
    </source>
</evidence>
<feature type="transmembrane region" description="Helical" evidence="3">
    <location>
        <begin position="89"/>
        <end position="110"/>
    </location>
</feature>
<feature type="transmembrane region" description="Helical" evidence="3">
    <location>
        <begin position="122"/>
        <end position="146"/>
    </location>
</feature>
<comment type="similarity">
    <text evidence="1 2">Belongs to the BioY family.</text>
</comment>
<dbReference type="PANTHER" id="PTHR34295:SF1">
    <property type="entry name" value="BIOTIN TRANSPORTER BIOY"/>
    <property type="match status" value="1"/>
</dbReference>
<evidence type="ECO:0000256" key="3">
    <source>
        <dbReference type="SAM" id="Phobius"/>
    </source>
</evidence>
<keyword evidence="2" id="KW-0813">Transport</keyword>
<dbReference type="PANTHER" id="PTHR34295">
    <property type="entry name" value="BIOTIN TRANSPORTER BIOY"/>
    <property type="match status" value="1"/>
</dbReference>
<dbReference type="EMBL" id="BAAADD010000001">
    <property type="protein sequence ID" value="GAA0556480.1"/>
    <property type="molecule type" value="Genomic_DNA"/>
</dbReference>
<comment type="caution">
    <text evidence="4">The sequence shown here is derived from an EMBL/GenBank/DDBJ whole genome shotgun (WGS) entry which is preliminary data.</text>
</comment>
<feature type="transmembrane region" description="Helical" evidence="3">
    <location>
        <begin position="46"/>
        <end position="69"/>
    </location>
</feature>
<protein>
    <recommendedName>
        <fullName evidence="2">Biotin transporter</fullName>
    </recommendedName>
</protein>
<feature type="transmembrane region" description="Helical" evidence="3">
    <location>
        <begin position="12"/>
        <end position="34"/>
    </location>
</feature>
<keyword evidence="3" id="KW-0812">Transmembrane</keyword>
<gene>
    <name evidence="4" type="ORF">GCM10008942_01180</name>
</gene>
<dbReference type="PIRSF" id="PIRSF016661">
    <property type="entry name" value="BioY"/>
    <property type="match status" value="1"/>
</dbReference>
<dbReference type="Gene3D" id="1.10.1760.20">
    <property type="match status" value="1"/>
</dbReference>
<comment type="subcellular location">
    <subcellularLocation>
        <location evidence="2">Cell membrane</location>
        <topology evidence="2">Multi-pass membrane protein</topology>
    </subcellularLocation>
</comment>
<dbReference type="InterPro" id="IPR003784">
    <property type="entry name" value="BioY"/>
</dbReference>
<keyword evidence="3" id="KW-1133">Transmembrane helix</keyword>
<dbReference type="RefSeq" id="WP_243850671.1">
    <property type="nucleotide sequence ID" value="NZ_BAAADD010000001.1"/>
</dbReference>
<keyword evidence="2" id="KW-1003">Cell membrane</keyword>
<proteinExistence type="inferred from homology"/>
<accession>A0ABN1E0C4</accession>
<evidence type="ECO:0000313" key="5">
    <source>
        <dbReference type="Proteomes" id="UP001499951"/>
    </source>
</evidence>
<sequence length="179" mass="18160">MFSPAIRLNNGVAMKALTVLAGTGILTASSYIQVPFYPVPMTMQTLAVTLVGAVLGWRLGAATVVAWLLAAAAGLPVLAGDHLTGPAVFIGPTAGYLLAFPLMAALTGFLAERGWTGKRPLLAFASMVAGNGLCLVLGTAWLSVLVGPEKAIALGMLPFLAGGLVKSALAAAFLKAIGR</sequence>
<evidence type="ECO:0000256" key="1">
    <source>
        <dbReference type="ARBA" id="ARBA00010692"/>
    </source>
</evidence>